<dbReference type="Pfam" id="PF00686">
    <property type="entry name" value="CBM_20"/>
    <property type="match status" value="1"/>
</dbReference>
<evidence type="ECO:0000256" key="10">
    <source>
        <dbReference type="RuleBase" id="RU003615"/>
    </source>
</evidence>
<feature type="signal peptide" evidence="12">
    <location>
        <begin position="1"/>
        <end position="17"/>
    </location>
</feature>
<dbReference type="Gene3D" id="2.60.40.10">
    <property type="entry name" value="Immunoglobulins"/>
    <property type="match status" value="1"/>
</dbReference>
<organism evidence="14 15">
    <name type="scientific">Boothiomyces macroporosus</name>
    <dbReference type="NCBI Taxonomy" id="261099"/>
    <lineage>
        <taxon>Eukaryota</taxon>
        <taxon>Fungi</taxon>
        <taxon>Fungi incertae sedis</taxon>
        <taxon>Chytridiomycota</taxon>
        <taxon>Chytridiomycota incertae sedis</taxon>
        <taxon>Chytridiomycetes</taxon>
        <taxon>Rhizophydiales</taxon>
        <taxon>Terramycetaceae</taxon>
        <taxon>Boothiomyces</taxon>
    </lineage>
</organism>
<evidence type="ECO:0000256" key="7">
    <source>
        <dbReference type="ARBA" id="ARBA00022837"/>
    </source>
</evidence>
<evidence type="ECO:0000259" key="13">
    <source>
        <dbReference type="PROSITE" id="PS51166"/>
    </source>
</evidence>
<dbReference type="InterPro" id="IPR006047">
    <property type="entry name" value="GH13_cat_dom"/>
</dbReference>
<evidence type="ECO:0000256" key="1">
    <source>
        <dbReference type="ARBA" id="ARBA00000548"/>
    </source>
</evidence>
<dbReference type="SUPFAM" id="SSF51011">
    <property type="entry name" value="Glycosyl hydrolase domain"/>
    <property type="match status" value="1"/>
</dbReference>
<evidence type="ECO:0000313" key="15">
    <source>
        <dbReference type="Proteomes" id="UP001210925"/>
    </source>
</evidence>
<dbReference type="InterPro" id="IPR013784">
    <property type="entry name" value="Carb-bd-like_fold"/>
</dbReference>
<dbReference type="Pfam" id="PF02806">
    <property type="entry name" value="Alpha-amylase_C"/>
    <property type="match status" value="1"/>
</dbReference>
<comment type="caution">
    <text evidence="14">The sequence shown here is derived from an EMBL/GenBank/DDBJ whole genome shotgun (WGS) entry which is preliminary data.</text>
</comment>
<keyword evidence="9 11" id="KW-0326">Glycosidase</keyword>
<dbReference type="GO" id="GO:0005975">
    <property type="term" value="P:carbohydrate metabolic process"/>
    <property type="evidence" value="ECO:0007669"/>
    <property type="project" value="InterPro"/>
</dbReference>
<evidence type="ECO:0000256" key="9">
    <source>
        <dbReference type="ARBA" id="ARBA00023295"/>
    </source>
</evidence>
<dbReference type="PROSITE" id="PS51166">
    <property type="entry name" value="CBM20"/>
    <property type="match status" value="1"/>
</dbReference>
<name>A0AAD5UNI7_9FUNG</name>
<feature type="domain" description="CBM20" evidence="13">
    <location>
        <begin position="537"/>
        <end position="638"/>
    </location>
</feature>
<dbReference type="SMART" id="SM00632">
    <property type="entry name" value="Aamy_C"/>
    <property type="match status" value="1"/>
</dbReference>
<dbReference type="Proteomes" id="UP001210925">
    <property type="component" value="Unassembled WGS sequence"/>
</dbReference>
<evidence type="ECO:0000256" key="3">
    <source>
        <dbReference type="ARBA" id="ARBA00008061"/>
    </source>
</evidence>
<proteinExistence type="inferred from homology"/>
<dbReference type="PANTHER" id="PTHR43447">
    <property type="entry name" value="ALPHA-AMYLASE"/>
    <property type="match status" value="1"/>
</dbReference>
<evidence type="ECO:0000313" key="14">
    <source>
        <dbReference type="EMBL" id="KAJ3260188.1"/>
    </source>
</evidence>
<dbReference type="InterPro" id="IPR013780">
    <property type="entry name" value="Glyco_hydro_b"/>
</dbReference>
<gene>
    <name evidence="14" type="ORF">HK103_001264</name>
</gene>
<keyword evidence="8 11" id="KW-0119">Carbohydrate metabolism</keyword>
<dbReference type="Gene3D" id="2.60.40.1180">
    <property type="entry name" value="Golgi alpha-mannosidase II"/>
    <property type="match status" value="1"/>
</dbReference>
<dbReference type="InterPro" id="IPR017853">
    <property type="entry name" value="GH"/>
</dbReference>
<dbReference type="GO" id="GO:2001070">
    <property type="term" value="F:starch binding"/>
    <property type="evidence" value="ECO:0007669"/>
    <property type="project" value="InterPro"/>
</dbReference>
<keyword evidence="6 11" id="KW-0378">Hydrolase</keyword>
<evidence type="ECO:0000256" key="11">
    <source>
        <dbReference type="RuleBase" id="RU361134"/>
    </source>
</evidence>
<sequence length="638" mass="68916">MISVLLLSLVDAHYVLNDKFVGVQLFQYPFDDIKDECANFLGPNGYGWVQTSPVAAHASSSFDGQTYPWYLAYQPVSYQIGNRLGTLDQFANMTKVCKEHGVDVVVDVVLNHFSYAGHSGSTIGIVQNWSSAVNQENFPSSSFTASDFHDGVCNGPVNYNSPTVPSKSMTWNQWNCRPGGDDPSVQLIDVATDNSNVQNAIASYLNLLLSYGVVGFRTDLATFIDPSDWAAIQAKLNLNYKGNVPYFVQEAYSMPDTQDLTTNTNKDYRSLGRVYNVEGYTQNVGKAFRNYQGMSADLAYSAIASAGAFADSSHSGTFIENHDQERNKDGQAFLPLSRLPGSNYNQAIAFNILYPFGLTTVHSGYKFTWNGGDDFHRETPVSAPTFDNGILKPVGISNGVCPDAWLCQHRWTSVYPLVKVRNFIGTAPATPIKDNGFGSNQIYWTNPGKAFVAINNSPSNSMTNTVFTGLASGVYCNIAKGSSVNGQCVSYNGGQSESYTVDSNGNVQLNASPSSAVVLYGGSDGLVSALGATPASPAPATQATVNFRVVHQTAFGDAVYVVGTFNNWNTCKAISCSWSTGNVWNCGSITVPLNSLHQWKPIVFGTGSSTSCSNPIWSTQPNRKFLAADQLTATSLAF</sequence>
<reference evidence="14" key="1">
    <citation type="submission" date="2020-05" db="EMBL/GenBank/DDBJ databases">
        <title>Phylogenomic resolution of chytrid fungi.</title>
        <authorList>
            <person name="Stajich J.E."/>
            <person name="Amses K."/>
            <person name="Simmons R."/>
            <person name="Seto K."/>
            <person name="Myers J."/>
            <person name="Bonds A."/>
            <person name="Quandt C.A."/>
            <person name="Barry K."/>
            <person name="Liu P."/>
            <person name="Grigoriev I."/>
            <person name="Longcore J.E."/>
            <person name="James T.Y."/>
        </authorList>
    </citation>
    <scope>NUCLEOTIDE SEQUENCE</scope>
    <source>
        <strain evidence="14">PLAUS21</strain>
    </source>
</reference>
<keyword evidence="7" id="KW-0106">Calcium</keyword>
<comment type="catalytic activity">
    <reaction evidence="1 11">
        <text>Endohydrolysis of (1-&gt;4)-alpha-D-glucosidic linkages in polysaccharides containing three or more (1-&gt;4)-alpha-linked D-glucose units.</text>
        <dbReference type="EC" id="3.2.1.1"/>
    </reaction>
</comment>
<dbReference type="InterPro" id="IPR031319">
    <property type="entry name" value="A-amylase_C"/>
</dbReference>
<feature type="chain" id="PRO_5041938966" description="Alpha-amylase" evidence="12">
    <location>
        <begin position="18"/>
        <end position="638"/>
    </location>
</feature>
<dbReference type="GO" id="GO:0004556">
    <property type="term" value="F:alpha-amylase activity"/>
    <property type="evidence" value="ECO:0007669"/>
    <property type="project" value="UniProtKB-UniRule"/>
</dbReference>
<evidence type="ECO:0000256" key="6">
    <source>
        <dbReference type="ARBA" id="ARBA00022801"/>
    </source>
</evidence>
<dbReference type="InterPro" id="IPR006046">
    <property type="entry name" value="Alpha_amylase"/>
</dbReference>
<evidence type="ECO:0000256" key="8">
    <source>
        <dbReference type="ARBA" id="ARBA00023277"/>
    </source>
</evidence>
<dbReference type="AlphaFoldDB" id="A0AAD5UNI7"/>
<dbReference type="SUPFAM" id="SSF51445">
    <property type="entry name" value="(Trans)glycosidases"/>
    <property type="match status" value="1"/>
</dbReference>
<accession>A0AAD5UNI7</accession>
<comment type="cofactor">
    <cofactor evidence="2">
        <name>Ca(2+)</name>
        <dbReference type="ChEBI" id="CHEBI:29108"/>
    </cofactor>
</comment>
<keyword evidence="5" id="KW-0479">Metal-binding</keyword>
<dbReference type="InterPro" id="IPR006048">
    <property type="entry name" value="A-amylase/branching_C"/>
</dbReference>
<evidence type="ECO:0000256" key="4">
    <source>
        <dbReference type="ARBA" id="ARBA00012595"/>
    </source>
</evidence>
<dbReference type="Pfam" id="PF00128">
    <property type="entry name" value="Alpha-amylase"/>
    <property type="match status" value="1"/>
</dbReference>
<comment type="similarity">
    <text evidence="3 10">Belongs to the glycosyl hydrolase 13 family.</text>
</comment>
<dbReference type="EMBL" id="JADGKB010000013">
    <property type="protein sequence ID" value="KAJ3260188.1"/>
    <property type="molecule type" value="Genomic_DNA"/>
</dbReference>
<dbReference type="GO" id="GO:0046872">
    <property type="term" value="F:metal ion binding"/>
    <property type="evidence" value="ECO:0007669"/>
    <property type="project" value="UniProtKB-KW"/>
</dbReference>
<protein>
    <recommendedName>
        <fullName evidence="4 11">Alpha-amylase</fullName>
        <ecNumber evidence="4 11">3.2.1.1</ecNumber>
    </recommendedName>
</protein>
<dbReference type="InterPro" id="IPR002044">
    <property type="entry name" value="CBM20"/>
</dbReference>
<keyword evidence="15" id="KW-1185">Reference proteome</keyword>
<dbReference type="EC" id="3.2.1.1" evidence="4 11"/>
<dbReference type="SUPFAM" id="SSF49452">
    <property type="entry name" value="Starch-binding domain-like"/>
    <property type="match status" value="1"/>
</dbReference>
<dbReference type="SMART" id="SM00642">
    <property type="entry name" value="Aamy"/>
    <property type="match status" value="1"/>
</dbReference>
<evidence type="ECO:0000256" key="2">
    <source>
        <dbReference type="ARBA" id="ARBA00001913"/>
    </source>
</evidence>
<evidence type="ECO:0000256" key="12">
    <source>
        <dbReference type="SAM" id="SignalP"/>
    </source>
</evidence>
<dbReference type="InterPro" id="IPR013783">
    <property type="entry name" value="Ig-like_fold"/>
</dbReference>
<keyword evidence="12" id="KW-0732">Signal</keyword>
<evidence type="ECO:0000256" key="5">
    <source>
        <dbReference type="ARBA" id="ARBA00022723"/>
    </source>
</evidence>
<dbReference type="Gene3D" id="3.20.20.80">
    <property type="entry name" value="Glycosidases"/>
    <property type="match status" value="1"/>
</dbReference>
<dbReference type="PRINTS" id="PR00110">
    <property type="entry name" value="ALPHAAMYLASE"/>
</dbReference>